<evidence type="ECO:0000259" key="3">
    <source>
        <dbReference type="Pfam" id="PF15035"/>
    </source>
</evidence>
<organism evidence="4 5">
    <name type="scientific">Caerostris extrusa</name>
    <name type="common">Bark spider</name>
    <name type="synonym">Caerostris bankana</name>
    <dbReference type="NCBI Taxonomy" id="172846"/>
    <lineage>
        <taxon>Eukaryota</taxon>
        <taxon>Metazoa</taxon>
        <taxon>Ecdysozoa</taxon>
        <taxon>Arthropoda</taxon>
        <taxon>Chelicerata</taxon>
        <taxon>Arachnida</taxon>
        <taxon>Araneae</taxon>
        <taxon>Araneomorphae</taxon>
        <taxon>Entelegynae</taxon>
        <taxon>Araneoidea</taxon>
        <taxon>Araneidae</taxon>
        <taxon>Caerostris</taxon>
    </lineage>
</organism>
<evidence type="ECO:0000313" key="5">
    <source>
        <dbReference type="Proteomes" id="UP001054945"/>
    </source>
</evidence>
<reference evidence="4 5" key="1">
    <citation type="submission" date="2021-06" db="EMBL/GenBank/DDBJ databases">
        <title>Caerostris extrusa draft genome.</title>
        <authorList>
            <person name="Kono N."/>
            <person name="Arakawa K."/>
        </authorList>
    </citation>
    <scope>NUCLEOTIDE SEQUENCE [LARGE SCALE GENOMIC DNA]</scope>
</reference>
<dbReference type="EMBL" id="BPLR01012854">
    <property type="protein sequence ID" value="GIY57060.1"/>
    <property type="molecule type" value="Genomic_DNA"/>
</dbReference>
<dbReference type="InterPro" id="IPR055167">
    <property type="entry name" value="Rootletin-like_CC"/>
</dbReference>
<sequence>MHGPISPHFINGPSNSKFLCFARCRPLLIKGIDSCSILWVYAPREIQCFHGDLKRVVRWGKHAERAGRFGVFLSGSPTIHTPDAGGVCSHCYMEFCGLCVRDRVKLWEWEFTRRQQQVEEYRIRCAKLEAALAEHSAHEANLSDTDTHSHNVLAMDLETALLQLEQEKNRCQGLSQINTLLHEQLEIATEVNQTLTSDVQRLTKEWQQARSQLLAKESEWKEEEQYFSLYYTKESNILYPYGNVTDVQVSIANRSQRNICASEVDAALKN</sequence>
<dbReference type="AlphaFoldDB" id="A0AAV4UHQ5"/>
<evidence type="ECO:0000256" key="1">
    <source>
        <dbReference type="ARBA" id="ARBA00023054"/>
    </source>
</evidence>
<keyword evidence="1 2" id="KW-0175">Coiled coil</keyword>
<dbReference type="Pfam" id="PF15035">
    <property type="entry name" value="Rootletin"/>
    <property type="match status" value="1"/>
</dbReference>
<keyword evidence="5" id="KW-1185">Reference proteome</keyword>
<feature type="domain" description="Rootletin-like coiled-coil" evidence="3">
    <location>
        <begin position="115"/>
        <end position="236"/>
    </location>
</feature>
<comment type="caution">
    <text evidence="4">The sequence shown here is derived from an EMBL/GenBank/DDBJ whole genome shotgun (WGS) entry which is preliminary data.</text>
</comment>
<feature type="coiled-coil region" evidence="2">
    <location>
        <begin position="118"/>
        <end position="219"/>
    </location>
</feature>
<dbReference type="Proteomes" id="UP001054945">
    <property type="component" value="Unassembled WGS sequence"/>
</dbReference>
<name>A0AAV4UHQ5_CAEEX</name>
<protein>
    <submittedName>
        <fullName evidence="4">Rootletin</fullName>
    </submittedName>
</protein>
<evidence type="ECO:0000256" key="2">
    <source>
        <dbReference type="SAM" id="Coils"/>
    </source>
</evidence>
<accession>A0AAV4UHQ5</accession>
<proteinExistence type="predicted"/>
<gene>
    <name evidence="4" type="primary">CROCC_0</name>
    <name evidence="4" type="ORF">CEXT_70061</name>
</gene>
<evidence type="ECO:0000313" key="4">
    <source>
        <dbReference type="EMBL" id="GIY57060.1"/>
    </source>
</evidence>